<dbReference type="AlphaFoldDB" id="A0A4Y8WQM2"/>
<dbReference type="OrthoDB" id="1493259at2"/>
<dbReference type="STRING" id="1122973.GCA_000379925_00263"/>
<dbReference type="GO" id="GO:0051082">
    <property type="term" value="F:unfolded protein binding"/>
    <property type="evidence" value="ECO:0007669"/>
    <property type="project" value="InterPro"/>
</dbReference>
<dbReference type="SMART" id="SM00935">
    <property type="entry name" value="OmpH"/>
    <property type="match status" value="1"/>
</dbReference>
<comment type="caution">
    <text evidence="3">The sequence shown here is derived from an EMBL/GenBank/DDBJ whole genome shotgun (WGS) entry which is preliminary data.</text>
</comment>
<dbReference type="InterPro" id="IPR024930">
    <property type="entry name" value="Skp_dom_sf"/>
</dbReference>
<sequence>MIKKTIYTAAALIVALLGLASCNGTSNNNSGAAAMVSGDSSAIARMPIAYIELDSLMANYKYYTDVQEELMREMENRQATFNTKGRNLESEMKEFQRKVESNAFLSQERAQREQERILKLQQELQELNQKLQVELMQLEAERTKAVTDTIVALVRQYNAEVGKYQMILTSNAAGIGTVVCADQSYNITEEVTKYLNDRYNPTKKEEEKK</sequence>
<dbReference type="RefSeq" id="WP_018357539.1">
    <property type="nucleotide sequence ID" value="NZ_CP197400.1"/>
</dbReference>
<name>A0A4Y8WQM2_9PORP</name>
<evidence type="ECO:0000256" key="2">
    <source>
        <dbReference type="ARBA" id="ARBA00022729"/>
    </source>
</evidence>
<dbReference type="GO" id="GO:0005829">
    <property type="term" value="C:cytosol"/>
    <property type="evidence" value="ECO:0007669"/>
    <property type="project" value="TreeGrafter"/>
</dbReference>
<dbReference type="PANTHER" id="PTHR35089">
    <property type="entry name" value="CHAPERONE PROTEIN SKP"/>
    <property type="match status" value="1"/>
</dbReference>
<evidence type="ECO:0000256" key="1">
    <source>
        <dbReference type="ARBA" id="ARBA00009091"/>
    </source>
</evidence>
<keyword evidence="2" id="KW-0732">Signal</keyword>
<dbReference type="Pfam" id="PF03938">
    <property type="entry name" value="OmpH"/>
    <property type="match status" value="1"/>
</dbReference>
<dbReference type="GO" id="GO:0050821">
    <property type="term" value="P:protein stabilization"/>
    <property type="evidence" value="ECO:0007669"/>
    <property type="project" value="TreeGrafter"/>
</dbReference>
<dbReference type="PROSITE" id="PS51257">
    <property type="entry name" value="PROKAR_LIPOPROTEIN"/>
    <property type="match status" value="1"/>
</dbReference>
<organism evidence="3 4">
    <name type="scientific">Porphyromonas levii</name>
    <dbReference type="NCBI Taxonomy" id="28114"/>
    <lineage>
        <taxon>Bacteria</taxon>
        <taxon>Pseudomonadati</taxon>
        <taxon>Bacteroidota</taxon>
        <taxon>Bacteroidia</taxon>
        <taxon>Bacteroidales</taxon>
        <taxon>Porphyromonadaceae</taxon>
        <taxon>Porphyromonas</taxon>
    </lineage>
</organism>
<dbReference type="Gene3D" id="3.30.910.20">
    <property type="entry name" value="Skp domain"/>
    <property type="match status" value="1"/>
</dbReference>
<dbReference type="EMBL" id="SPNC01000040">
    <property type="protein sequence ID" value="TFH95729.1"/>
    <property type="molecule type" value="Genomic_DNA"/>
</dbReference>
<comment type="similarity">
    <text evidence="1">Belongs to the Skp family.</text>
</comment>
<proteinExistence type="inferred from homology"/>
<dbReference type="GeneID" id="66797744"/>
<dbReference type="InterPro" id="IPR005632">
    <property type="entry name" value="Chaperone_Skp"/>
</dbReference>
<evidence type="ECO:0000313" key="4">
    <source>
        <dbReference type="Proteomes" id="UP000297225"/>
    </source>
</evidence>
<gene>
    <name evidence="3" type="ORF">E4P47_03855</name>
</gene>
<dbReference type="PANTHER" id="PTHR35089:SF1">
    <property type="entry name" value="CHAPERONE PROTEIN SKP"/>
    <property type="match status" value="1"/>
</dbReference>
<dbReference type="Proteomes" id="UP000297225">
    <property type="component" value="Unassembled WGS sequence"/>
</dbReference>
<dbReference type="SUPFAM" id="SSF111384">
    <property type="entry name" value="OmpH-like"/>
    <property type="match status" value="1"/>
</dbReference>
<evidence type="ECO:0000313" key="3">
    <source>
        <dbReference type="EMBL" id="TFH95729.1"/>
    </source>
</evidence>
<accession>A0A4Y8WQM2</accession>
<keyword evidence="4" id="KW-1185">Reference proteome</keyword>
<reference evidence="3 4" key="1">
    <citation type="submission" date="2019-03" db="EMBL/GenBank/DDBJ databases">
        <title>Porphyromonas levii Isolated from the Uterus of Dairy Cows.</title>
        <authorList>
            <person name="Francis A.M."/>
        </authorList>
    </citation>
    <scope>NUCLEOTIDE SEQUENCE [LARGE SCALE GENOMIC DNA]</scope>
    <source>
        <strain evidence="3 4">AF5678</strain>
    </source>
</reference>
<protein>
    <submittedName>
        <fullName evidence="3">OmpH family outer membrane protein</fullName>
    </submittedName>
</protein>